<protein>
    <recommendedName>
        <fullName evidence="4">FLYWCH-type domain-containing protein</fullName>
    </recommendedName>
</protein>
<proteinExistence type="predicted"/>
<dbReference type="InterPro" id="IPR007588">
    <property type="entry name" value="Znf_FLYWCH"/>
</dbReference>
<dbReference type="Pfam" id="PF04500">
    <property type="entry name" value="FLYWCH"/>
    <property type="match status" value="1"/>
</dbReference>
<dbReference type="GO" id="GO:0008270">
    <property type="term" value="F:zinc ion binding"/>
    <property type="evidence" value="ECO:0007669"/>
    <property type="project" value="UniProtKB-KW"/>
</dbReference>
<dbReference type="EMBL" id="CAJOBD010012384">
    <property type="protein sequence ID" value="CAF4179698.1"/>
    <property type="molecule type" value="Genomic_DNA"/>
</dbReference>
<feature type="domain" description="FLYWCH-type" evidence="4">
    <location>
        <begin position="1"/>
        <end position="47"/>
    </location>
</feature>
<evidence type="ECO:0000259" key="4">
    <source>
        <dbReference type="Pfam" id="PF04500"/>
    </source>
</evidence>
<keyword evidence="3" id="KW-0862">Zinc</keyword>
<evidence type="ECO:0000256" key="3">
    <source>
        <dbReference type="ARBA" id="ARBA00022833"/>
    </source>
</evidence>
<keyword evidence="2" id="KW-0863">Zinc-finger</keyword>
<evidence type="ECO:0000256" key="1">
    <source>
        <dbReference type="ARBA" id="ARBA00022723"/>
    </source>
</evidence>
<feature type="non-terminal residue" evidence="5">
    <location>
        <position position="1"/>
    </location>
</feature>
<accession>A0A819ZMR2</accession>
<dbReference type="AlphaFoldDB" id="A0A819ZMR2"/>
<comment type="caution">
    <text evidence="5">The sequence shown here is derived from an EMBL/GenBank/DDBJ whole genome shotgun (WGS) entry which is preliminary data.</text>
</comment>
<evidence type="ECO:0000313" key="6">
    <source>
        <dbReference type="Proteomes" id="UP000663836"/>
    </source>
</evidence>
<name>A0A819ZMR2_9BILA</name>
<reference evidence="5" key="1">
    <citation type="submission" date="2021-02" db="EMBL/GenBank/DDBJ databases">
        <authorList>
            <person name="Nowell W R."/>
        </authorList>
    </citation>
    <scope>NUCLEOTIDE SEQUENCE</scope>
</reference>
<sequence>FSYIIDKTTIDKTYWKCEHARKLKCKGRVHTDYINTTLLYENDNHNHSGNEVSIEIRIFEGKVRDRAINRNETTQAVIDNCLTNLSDYAVARLPDFKHIKRNIQNRHEQNDLSKISHDKTFNRIPNKLATTKRNTTFLQYDSDPAFAHHINKIAALAFLHPNDVGQGFDDLFNSLPQILHPLLNYFENTHPTRQTGPHCVSTVLAMLTGKKPEDFQGKMNTQDPCSWSRVLQPYGMKLAYCPMDVRKLKFYMDELIAFDDLFTLSYYTTLDPKEILADPDNAGWITGSHIVILHRNQIIDPVLGRTTPALEHECNDYHTKRIFRVVPCDYVRGF</sequence>
<dbReference type="Gene3D" id="2.20.25.240">
    <property type="match status" value="1"/>
</dbReference>
<evidence type="ECO:0000256" key="2">
    <source>
        <dbReference type="ARBA" id="ARBA00022771"/>
    </source>
</evidence>
<organism evidence="5 6">
    <name type="scientific">Rotaria sordida</name>
    <dbReference type="NCBI Taxonomy" id="392033"/>
    <lineage>
        <taxon>Eukaryota</taxon>
        <taxon>Metazoa</taxon>
        <taxon>Spiralia</taxon>
        <taxon>Gnathifera</taxon>
        <taxon>Rotifera</taxon>
        <taxon>Eurotatoria</taxon>
        <taxon>Bdelloidea</taxon>
        <taxon>Philodinida</taxon>
        <taxon>Philodinidae</taxon>
        <taxon>Rotaria</taxon>
    </lineage>
</organism>
<gene>
    <name evidence="5" type="ORF">JBS370_LOCUS35445</name>
</gene>
<dbReference type="Proteomes" id="UP000663836">
    <property type="component" value="Unassembled WGS sequence"/>
</dbReference>
<evidence type="ECO:0000313" key="5">
    <source>
        <dbReference type="EMBL" id="CAF4179698.1"/>
    </source>
</evidence>
<keyword evidence="1" id="KW-0479">Metal-binding</keyword>